<reference evidence="4" key="1">
    <citation type="submission" date="2018-06" db="EMBL/GenBank/DDBJ databases">
        <authorList>
            <person name="Zhirakovskaya E."/>
        </authorList>
    </citation>
    <scope>NUCLEOTIDE SEQUENCE</scope>
</reference>
<dbReference type="GO" id="GO:0071978">
    <property type="term" value="P:bacterial-type flagellum-dependent swarming motility"/>
    <property type="evidence" value="ECO:0007669"/>
    <property type="project" value="TreeGrafter"/>
</dbReference>
<protein>
    <recommendedName>
        <fullName evidence="5">Flagellar basal-body rod protein FlgB</fullName>
    </recommendedName>
</protein>
<dbReference type="GO" id="GO:0030694">
    <property type="term" value="C:bacterial-type flagellum basal body, rod"/>
    <property type="evidence" value="ECO:0007669"/>
    <property type="project" value="InterPro"/>
</dbReference>
<dbReference type="AlphaFoldDB" id="A0A3B1DQ26"/>
<dbReference type="PANTHER" id="PTHR30435:SF12">
    <property type="entry name" value="FLAGELLAR BASAL BODY ROD PROTEIN FLGB"/>
    <property type="match status" value="1"/>
</dbReference>
<evidence type="ECO:0000256" key="3">
    <source>
        <dbReference type="ARBA" id="ARBA00023143"/>
    </source>
</evidence>
<sequence>MDFTLNRLEEMIKFTMQRHSVLLSNLANSDTPQYRAKDIKFESVFDEERLRLKNTSPTHLRALEISGDTEPTMDTEAPWLDGNNVEADVEMAKITENALLYQTTLRLINARFKMYRNLISGR</sequence>
<proteinExistence type="inferred from homology"/>
<comment type="subcellular location">
    <subcellularLocation>
        <location evidence="1">Bacterial flagellum basal body</location>
    </subcellularLocation>
</comment>
<comment type="similarity">
    <text evidence="2">Belongs to the flagella basal body rod proteins family.</text>
</comment>
<dbReference type="InterPro" id="IPR006300">
    <property type="entry name" value="FlgB"/>
</dbReference>
<evidence type="ECO:0000256" key="2">
    <source>
        <dbReference type="ARBA" id="ARBA00009677"/>
    </source>
</evidence>
<evidence type="ECO:0008006" key="5">
    <source>
        <dbReference type="Google" id="ProtNLM"/>
    </source>
</evidence>
<evidence type="ECO:0000313" key="4">
    <source>
        <dbReference type="EMBL" id="VAX33825.1"/>
    </source>
</evidence>
<dbReference type="PANTHER" id="PTHR30435">
    <property type="entry name" value="FLAGELLAR PROTEIN"/>
    <property type="match status" value="1"/>
</dbReference>
<organism evidence="4">
    <name type="scientific">hydrothermal vent metagenome</name>
    <dbReference type="NCBI Taxonomy" id="652676"/>
    <lineage>
        <taxon>unclassified sequences</taxon>
        <taxon>metagenomes</taxon>
        <taxon>ecological metagenomes</taxon>
    </lineage>
</organism>
<accession>A0A3B1DQ26</accession>
<dbReference type="PIRSF" id="PIRSF002889">
    <property type="entry name" value="Rod_FlgB"/>
    <property type="match status" value="1"/>
</dbReference>
<name>A0A3B1DQ26_9ZZZZ</name>
<evidence type="ECO:0000256" key="1">
    <source>
        <dbReference type="ARBA" id="ARBA00004117"/>
    </source>
</evidence>
<dbReference type="NCBIfam" id="TIGR01396">
    <property type="entry name" value="FlgB"/>
    <property type="match status" value="1"/>
</dbReference>
<gene>
    <name evidence="4" type="ORF">MNBD_NITROSPIRAE03-1815</name>
</gene>
<keyword evidence="3" id="KW-0975">Bacterial flagellum</keyword>
<dbReference type="EMBL" id="UOGI01000207">
    <property type="protein sequence ID" value="VAX33825.1"/>
    <property type="molecule type" value="Genomic_DNA"/>
</dbReference>